<dbReference type="STRING" id="1548.CSCA_3510"/>
<evidence type="ECO:0000313" key="6">
    <source>
        <dbReference type="Proteomes" id="UP000033115"/>
    </source>
</evidence>
<keyword evidence="6" id="KW-1185">Reference proteome</keyword>
<dbReference type="PANTHER" id="PTHR13799:SF14">
    <property type="entry name" value="GTP CYCLOHYDROLASE 1 TYPE 2 HOMOLOG"/>
    <property type="match status" value="1"/>
</dbReference>
<dbReference type="SUPFAM" id="SSF102705">
    <property type="entry name" value="NIF3 (NGG1p interacting factor 3)-like"/>
    <property type="match status" value="1"/>
</dbReference>
<dbReference type="NCBIfam" id="TIGR00486">
    <property type="entry name" value="YbgI_SA1388"/>
    <property type="match status" value="1"/>
</dbReference>
<keyword evidence="3 4" id="KW-0479">Metal-binding</keyword>
<dbReference type="GO" id="GO:0005737">
    <property type="term" value="C:cytoplasm"/>
    <property type="evidence" value="ECO:0007669"/>
    <property type="project" value="TreeGrafter"/>
</dbReference>
<feature type="binding site" evidence="4">
    <location>
        <position position="66"/>
    </location>
    <ligand>
        <name>a divalent metal cation</name>
        <dbReference type="ChEBI" id="CHEBI:60240"/>
        <label>1</label>
    </ligand>
</feature>
<dbReference type="FunFam" id="3.40.1390.30:FF:000001">
    <property type="entry name" value="GTP cyclohydrolase 1 type 2"/>
    <property type="match status" value="1"/>
</dbReference>
<evidence type="ECO:0000256" key="1">
    <source>
        <dbReference type="ARBA" id="ARBA00006964"/>
    </source>
</evidence>
<evidence type="ECO:0000313" key="5">
    <source>
        <dbReference type="EMBL" id="AKA70635.1"/>
    </source>
</evidence>
<dbReference type="AlphaFoldDB" id="A0A0E3JQ10"/>
<accession>A0A0E3JQ10</accession>
<protein>
    <recommendedName>
        <fullName evidence="2">GTP cyclohydrolase 1 type 2 homolog</fullName>
    </recommendedName>
</protein>
<dbReference type="EMBL" id="CP009933">
    <property type="protein sequence ID" value="AKA70635.1"/>
    <property type="molecule type" value="Genomic_DNA"/>
</dbReference>
<evidence type="ECO:0000256" key="2">
    <source>
        <dbReference type="ARBA" id="ARBA00022112"/>
    </source>
</evidence>
<organism evidence="5 6">
    <name type="scientific">Clostridium scatologenes</name>
    <dbReference type="NCBI Taxonomy" id="1548"/>
    <lineage>
        <taxon>Bacteria</taxon>
        <taxon>Bacillati</taxon>
        <taxon>Bacillota</taxon>
        <taxon>Clostridia</taxon>
        <taxon>Eubacteriales</taxon>
        <taxon>Clostridiaceae</taxon>
        <taxon>Clostridium</taxon>
    </lineage>
</organism>
<dbReference type="HOGENOM" id="CLU_037423_2_0_9"/>
<dbReference type="Proteomes" id="UP000033115">
    <property type="component" value="Chromosome"/>
</dbReference>
<dbReference type="InterPro" id="IPR036069">
    <property type="entry name" value="DUF34/NIF3_sf"/>
</dbReference>
<dbReference type="InterPro" id="IPR002678">
    <property type="entry name" value="DUF34/NIF3"/>
</dbReference>
<dbReference type="KEGG" id="csq:CSCA_3510"/>
<sequence>MSLRVRDINKLIEQYAPSKFKEDYDNVGLMLGDMECEVTSILVALDCTLEVINEAREKKCNFILTHHPLLFKKPLNITKSTLLGKKIIELIKNDINVYSSHTNLDSVKGGINDTIMQLLNFQDYNTIDLSKRNEEDDKVTGIGRIAKLKEAVTVDEMCSRVKKCLNVPFLRYSGDENKIIKKVAVINGSGQSYFNEAKKLGADCIITGDTTYHYVSDFKEENIAVIDAGHFDTEWPAVLVLAKQFKNKIETMGYKNSVLISESNKNPYKYK</sequence>
<reference evidence="5 6" key="1">
    <citation type="journal article" date="2015" name="J. Biotechnol.">
        <title>Complete genome sequence of a malodorant-producing acetogen, Clostridium scatologenes ATCC 25775(T).</title>
        <authorList>
            <person name="Zhu Z."/>
            <person name="Guo T."/>
            <person name="Zheng H."/>
            <person name="Song T."/>
            <person name="Ouyang P."/>
            <person name="Xie J."/>
        </authorList>
    </citation>
    <scope>NUCLEOTIDE SEQUENCE [LARGE SCALE GENOMIC DNA]</scope>
    <source>
        <strain evidence="5 6">ATCC 25775</strain>
    </source>
</reference>
<dbReference type="PANTHER" id="PTHR13799">
    <property type="entry name" value="NGG1 INTERACTING FACTOR 3"/>
    <property type="match status" value="1"/>
</dbReference>
<dbReference type="RefSeq" id="WP_029160752.1">
    <property type="nucleotide sequence ID" value="NZ_CP009933.1"/>
</dbReference>
<evidence type="ECO:0000256" key="3">
    <source>
        <dbReference type="ARBA" id="ARBA00022723"/>
    </source>
</evidence>
<evidence type="ECO:0000256" key="4">
    <source>
        <dbReference type="PIRSR" id="PIRSR602678-1"/>
    </source>
</evidence>
<dbReference type="Pfam" id="PF01784">
    <property type="entry name" value="DUF34_NIF3"/>
    <property type="match status" value="1"/>
</dbReference>
<gene>
    <name evidence="5" type="ORF">CSCA_3510</name>
</gene>
<feature type="binding site" evidence="4">
    <location>
        <position position="67"/>
    </location>
    <ligand>
        <name>a divalent metal cation</name>
        <dbReference type="ChEBI" id="CHEBI:60240"/>
        <label>1</label>
    </ligand>
</feature>
<feature type="binding site" evidence="4">
    <location>
        <position position="105"/>
    </location>
    <ligand>
        <name>a divalent metal cation</name>
        <dbReference type="ChEBI" id="CHEBI:60240"/>
        <label>1</label>
    </ligand>
</feature>
<dbReference type="Gene3D" id="3.40.1390.30">
    <property type="entry name" value="NIF3 (NGG1p interacting factor 3)-like"/>
    <property type="match status" value="2"/>
</dbReference>
<comment type="similarity">
    <text evidence="1">Belongs to the GTP cyclohydrolase I type 2/NIF3 family.</text>
</comment>
<name>A0A0E3JQ10_CLOSL</name>
<feature type="binding site" evidence="4">
    <location>
        <position position="230"/>
    </location>
    <ligand>
        <name>a divalent metal cation</name>
        <dbReference type="ChEBI" id="CHEBI:60240"/>
        <label>1</label>
    </ligand>
</feature>
<dbReference type="GO" id="GO:0046872">
    <property type="term" value="F:metal ion binding"/>
    <property type="evidence" value="ECO:0007669"/>
    <property type="project" value="UniProtKB-KW"/>
</dbReference>
<proteinExistence type="inferred from homology"/>
<feature type="binding site" evidence="4">
    <location>
        <position position="234"/>
    </location>
    <ligand>
        <name>a divalent metal cation</name>
        <dbReference type="ChEBI" id="CHEBI:60240"/>
        <label>1</label>
    </ligand>
</feature>